<dbReference type="AlphaFoldDB" id="A0AAX4NGF8"/>
<evidence type="ECO:0000313" key="2">
    <source>
        <dbReference type="Proteomes" id="UP001451606"/>
    </source>
</evidence>
<organism evidence="1 2">
    <name type="scientific">Oxyplasma meridianum</name>
    <dbReference type="NCBI Taxonomy" id="3073602"/>
    <lineage>
        <taxon>Archaea</taxon>
        <taxon>Methanobacteriati</taxon>
        <taxon>Thermoplasmatota</taxon>
        <taxon>Thermoplasmata</taxon>
        <taxon>Thermoplasmatales</taxon>
        <taxon>Thermoplasmataceae</taxon>
        <taxon>Oxyplasma</taxon>
    </lineage>
</organism>
<dbReference type="RefSeq" id="WP_393971786.1">
    <property type="nucleotide sequence ID" value="NZ_CP133772.1"/>
</dbReference>
<reference evidence="1 2" key="1">
    <citation type="submission" date="2023-09" db="EMBL/GenBank/DDBJ databases">
        <authorList>
            <person name="Golyshina O.V."/>
            <person name="Lunev E.A."/>
            <person name="Bargiela R."/>
            <person name="Gaines M.C."/>
            <person name="Daum B."/>
            <person name="Bale N.J."/>
            <person name="Koenen M."/>
            <person name="Sinninghe Damst J.S."/>
            <person name="Yakimov M."/>
            <person name="Golyshin P.N."/>
        </authorList>
    </citation>
    <scope>NUCLEOTIDE SEQUENCE [LARGE SCALE GENOMIC DNA]</scope>
    <source>
        <strain evidence="1 2">M1</strain>
    </source>
</reference>
<proteinExistence type="predicted"/>
<protein>
    <submittedName>
        <fullName evidence="1">Uncharacterized protein</fullName>
    </submittedName>
</protein>
<evidence type="ECO:0000313" key="1">
    <source>
        <dbReference type="EMBL" id="WYX99825.1"/>
    </source>
</evidence>
<dbReference type="EMBL" id="CP133772">
    <property type="protein sequence ID" value="WYX99825.1"/>
    <property type="molecule type" value="Genomic_DNA"/>
</dbReference>
<keyword evidence="2" id="KW-1185">Reference proteome</keyword>
<sequence>MKKKAFIKAPLKMMKIHEDIPIKELNGKNLPKTDSTLMPYNVLVN</sequence>
<dbReference type="KEGG" id="omr:OXIME_000369"/>
<dbReference type="GeneID" id="95967094"/>
<gene>
    <name evidence="1" type="ORF">OXIME_000369</name>
</gene>
<accession>A0AAX4NGF8</accession>
<name>A0AAX4NGF8_9ARCH</name>
<dbReference type="Proteomes" id="UP001451606">
    <property type="component" value="Chromosome"/>
</dbReference>